<evidence type="ECO:0000259" key="5">
    <source>
        <dbReference type="SMART" id="SM00400"/>
    </source>
</evidence>
<accession>A0A3A9YFL9</accession>
<sequence>MAPHGSRPGGLTASEPRILIPLEPILNHYGVELQGSRWGEQQCCCPIHGERRPSMRVNLEKGVFFCHSCGAGGTAVHLIMAMESVNREDALKRATRIFGDLGISVPAGSSGKYRRPGVLDEEGYRPRGRRYVPPGRR</sequence>
<dbReference type="SUPFAM" id="SSF57783">
    <property type="entry name" value="Zinc beta-ribbon"/>
    <property type="match status" value="1"/>
</dbReference>
<evidence type="ECO:0000256" key="4">
    <source>
        <dbReference type="SAM" id="MobiDB-lite"/>
    </source>
</evidence>
<feature type="domain" description="Zinc finger CHC2-type" evidence="5">
    <location>
        <begin position="41"/>
        <end position="95"/>
    </location>
</feature>
<dbReference type="PANTHER" id="PTHR30313">
    <property type="entry name" value="DNA PRIMASE"/>
    <property type="match status" value="1"/>
</dbReference>
<dbReference type="InterPro" id="IPR050219">
    <property type="entry name" value="DnaG_primase"/>
</dbReference>
<keyword evidence="2" id="KW-0863">Zinc-finger</keyword>
<dbReference type="GO" id="GO:0006269">
    <property type="term" value="P:DNA replication, synthesis of primer"/>
    <property type="evidence" value="ECO:0007669"/>
    <property type="project" value="TreeGrafter"/>
</dbReference>
<dbReference type="Proteomes" id="UP000272474">
    <property type="component" value="Unassembled WGS sequence"/>
</dbReference>
<dbReference type="InterPro" id="IPR002694">
    <property type="entry name" value="Znf_CHC2"/>
</dbReference>
<dbReference type="GO" id="GO:0005737">
    <property type="term" value="C:cytoplasm"/>
    <property type="evidence" value="ECO:0007669"/>
    <property type="project" value="TreeGrafter"/>
</dbReference>
<dbReference type="PANTHER" id="PTHR30313:SF2">
    <property type="entry name" value="DNA PRIMASE"/>
    <property type="match status" value="1"/>
</dbReference>
<evidence type="ECO:0000256" key="3">
    <source>
        <dbReference type="ARBA" id="ARBA00022833"/>
    </source>
</evidence>
<dbReference type="SMART" id="SM00400">
    <property type="entry name" value="ZnF_CHCC"/>
    <property type="match status" value="1"/>
</dbReference>
<evidence type="ECO:0000313" key="7">
    <source>
        <dbReference type="Proteomes" id="UP000272474"/>
    </source>
</evidence>
<reference evidence="6 7" key="1">
    <citation type="journal article" date="2014" name="Int. J. Syst. Evol. Microbiol.">
        <title>Streptomyces hoynatensis sp. nov., isolated from deep marine sediment.</title>
        <authorList>
            <person name="Veyisoglu A."/>
            <person name="Sahin N."/>
        </authorList>
    </citation>
    <scope>NUCLEOTIDE SEQUENCE [LARGE SCALE GENOMIC DNA]</scope>
    <source>
        <strain evidence="6 7">KCTC 29097</strain>
    </source>
</reference>
<proteinExistence type="predicted"/>
<dbReference type="GO" id="GO:0008270">
    <property type="term" value="F:zinc ion binding"/>
    <property type="evidence" value="ECO:0007669"/>
    <property type="project" value="UniProtKB-KW"/>
</dbReference>
<dbReference type="AlphaFoldDB" id="A0A3A9YFL9"/>
<gene>
    <name evidence="6" type="ORF">D7294_30525</name>
</gene>
<dbReference type="GO" id="GO:0003899">
    <property type="term" value="F:DNA-directed RNA polymerase activity"/>
    <property type="evidence" value="ECO:0007669"/>
    <property type="project" value="InterPro"/>
</dbReference>
<dbReference type="InterPro" id="IPR036977">
    <property type="entry name" value="DNA_primase_Znf_CHC2"/>
</dbReference>
<evidence type="ECO:0000313" key="6">
    <source>
        <dbReference type="EMBL" id="RKN35968.1"/>
    </source>
</evidence>
<keyword evidence="3" id="KW-0862">Zinc</keyword>
<feature type="region of interest" description="Disordered" evidence="4">
    <location>
        <begin position="107"/>
        <end position="137"/>
    </location>
</feature>
<keyword evidence="7" id="KW-1185">Reference proteome</keyword>
<organism evidence="6 7">
    <name type="scientific">Streptomyces hoynatensis</name>
    <dbReference type="NCBI Taxonomy" id="1141874"/>
    <lineage>
        <taxon>Bacteria</taxon>
        <taxon>Bacillati</taxon>
        <taxon>Actinomycetota</taxon>
        <taxon>Actinomycetes</taxon>
        <taxon>Kitasatosporales</taxon>
        <taxon>Streptomycetaceae</taxon>
        <taxon>Streptomyces</taxon>
    </lineage>
</organism>
<dbReference type="EMBL" id="RBAL01000034">
    <property type="protein sequence ID" value="RKN35968.1"/>
    <property type="molecule type" value="Genomic_DNA"/>
</dbReference>
<comment type="caution">
    <text evidence="6">The sequence shown here is derived from an EMBL/GenBank/DDBJ whole genome shotgun (WGS) entry which is preliminary data.</text>
</comment>
<feature type="compositionally biased region" description="Basic residues" evidence="4">
    <location>
        <begin position="126"/>
        <end position="137"/>
    </location>
</feature>
<name>A0A3A9YFL9_9ACTN</name>
<evidence type="ECO:0000256" key="2">
    <source>
        <dbReference type="ARBA" id="ARBA00022771"/>
    </source>
</evidence>
<keyword evidence="1" id="KW-0479">Metal-binding</keyword>
<dbReference type="Pfam" id="PF01807">
    <property type="entry name" value="Zn_ribbon_DnaG"/>
    <property type="match status" value="1"/>
</dbReference>
<protein>
    <recommendedName>
        <fullName evidence="5">Zinc finger CHC2-type domain-containing protein</fullName>
    </recommendedName>
</protein>
<dbReference type="GO" id="GO:0003677">
    <property type="term" value="F:DNA binding"/>
    <property type="evidence" value="ECO:0007669"/>
    <property type="project" value="InterPro"/>
</dbReference>
<dbReference type="OrthoDB" id="9803773at2"/>
<dbReference type="Gene3D" id="3.90.580.10">
    <property type="entry name" value="Zinc finger, CHC2-type domain"/>
    <property type="match status" value="1"/>
</dbReference>
<evidence type="ECO:0000256" key="1">
    <source>
        <dbReference type="ARBA" id="ARBA00022723"/>
    </source>
</evidence>